<protein>
    <recommendedName>
        <fullName evidence="3">Transposase</fullName>
    </recommendedName>
</protein>
<dbReference type="RefSeq" id="WP_100353493.1">
    <property type="nucleotide sequence ID" value="NZ_PCGR01000002.1"/>
</dbReference>
<dbReference type="SUPFAM" id="SSF46689">
    <property type="entry name" value="Homeodomain-like"/>
    <property type="match status" value="1"/>
</dbReference>
<sequence>MPRKRSQSKHHPLETKLKAVNLLIDERVPRMEVAIMNNISLGTLNNWLKRYQIEGVAGLETKAPSKSKKETPIEELERLRVIEQKYYEAQEDIEILKKFRASLEASENQSVSKRSSR</sequence>
<name>A0A2M9F0F8_9BACL</name>
<dbReference type="InterPro" id="IPR009057">
    <property type="entry name" value="Homeodomain-like_sf"/>
</dbReference>
<dbReference type="OrthoDB" id="2455329at2"/>
<dbReference type="AlphaFoldDB" id="A0A2M9F0F8"/>
<dbReference type="Proteomes" id="UP000228680">
    <property type="component" value="Unassembled WGS sequence"/>
</dbReference>
<dbReference type="Gene3D" id="1.10.10.10">
    <property type="entry name" value="Winged helix-like DNA-binding domain superfamily/Winged helix DNA-binding domain"/>
    <property type="match status" value="1"/>
</dbReference>
<proteinExistence type="predicted"/>
<comment type="caution">
    <text evidence="1">The sequence shown here is derived from an EMBL/GenBank/DDBJ whole genome shotgun (WGS) entry which is preliminary data.</text>
</comment>
<organism evidence="1 2">
    <name type="scientific">Chryseomicrobium excrementi</name>
    <dbReference type="NCBI Taxonomy" id="2041346"/>
    <lineage>
        <taxon>Bacteria</taxon>
        <taxon>Bacillati</taxon>
        <taxon>Bacillota</taxon>
        <taxon>Bacilli</taxon>
        <taxon>Bacillales</taxon>
        <taxon>Caryophanaceae</taxon>
        <taxon>Chryseomicrobium</taxon>
    </lineage>
</organism>
<evidence type="ECO:0000313" key="2">
    <source>
        <dbReference type="Proteomes" id="UP000228680"/>
    </source>
</evidence>
<keyword evidence="2" id="KW-1185">Reference proteome</keyword>
<dbReference type="Pfam" id="PF13384">
    <property type="entry name" value="HTH_23"/>
    <property type="match status" value="1"/>
</dbReference>
<accession>A0A2M9F0F8</accession>
<evidence type="ECO:0000313" key="1">
    <source>
        <dbReference type="EMBL" id="PJK16947.1"/>
    </source>
</evidence>
<dbReference type="InterPro" id="IPR036388">
    <property type="entry name" value="WH-like_DNA-bd_sf"/>
</dbReference>
<gene>
    <name evidence="1" type="ORF">CQS04_07270</name>
</gene>
<dbReference type="EMBL" id="PCGR01000002">
    <property type="protein sequence ID" value="PJK16947.1"/>
    <property type="molecule type" value="Genomic_DNA"/>
</dbReference>
<evidence type="ECO:0008006" key="3">
    <source>
        <dbReference type="Google" id="ProtNLM"/>
    </source>
</evidence>
<reference evidence="1 2" key="1">
    <citation type="submission" date="2017-10" db="EMBL/GenBank/DDBJ databases">
        <title>Draft genome of Chryseomicrobium casticus sp. nov.</title>
        <authorList>
            <person name="Chakraborty R."/>
            <person name="Saha T."/>
        </authorList>
    </citation>
    <scope>NUCLEOTIDE SEQUENCE [LARGE SCALE GENOMIC DNA]</scope>
    <source>
        <strain evidence="1 2">ET03</strain>
    </source>
</reference>